<comment type="caution">
    <text evidence="10">The sequence shown here is derived from an EMBL/GenBank/DDBJ whole genome shotgun (WGS) entry which is preliminary data.</text>
</comment>
<gene>
    <name evidence="10" type="ORF">BKA14_001687</name>
</gene>
<dbReference type="InterPro" id="IPR047187">
    <property type="entry name" value="SF1_C_Upf1"/>
</dbReference>
<dbReference type="Pfam" id="PF18741">
    <property type="entry name" value="MTES_1575"/>
    <property type="match status" value="1"/>
</dbReference>
<sequence length="1483" mass="164295">MTLSQPSSPTDTAVTELTTGLITYVRALLSRSPQQQVRNAIGGNDHVWLHAYRQHLQAENPRCLVEIEFLPAAGPPVPPAELAGWITELPDDPAGPVPTLIPDENTETTPTVRRTYAAWLAQWRSWAQEEKQAASARDAYTQLERLGRKTEQLADTHELVLGVGLLTVAAEGVWTVYRHLLTIDAAIVVDPDSDAVRVELPLNLRIRREDQDFLAGMTPFHRERASSAQFDTALEDLEGPLSPALDAWLQRWGRNCWTPALTPATDQWTQPEGADVAEAKLCLAPALILRRRDRGGLADFYDRIGEDLRRPGATAPVGLAQLVVALHPEQRLRWLSETSVATAAPPDADPLLPLAANDEQRDVLHVLRHDTAAVVQGPPGTGKTHTIANLICALLADGHRILITSQKSQALQVLRKKLPEAVQDLCVLMSGLQRGGIDELDRSITRLSDLQASTNLDRLRQEIEELRHERTRLQGHIRRVMADLHTVRGQEYAYHPVAADRYAGTLRDLVSAIRADRERHEWIGDLPAGADARSPISDDQALTLLRLLRDAAPERAARNDQVLPDDHELVGVNELVDAVADITAAANHLGADADLAGTLVDLDPQVLDQLRRPIDDAADALAAGGLGELTATWDDTDWRLPAVQALFSRRNPAYWQALFDEVSHALQHDDVVAAATGPEVSIEPAPASGADRARLLGQARRLHDYLARGGRIRRCLPAQEQAEAAEFLRACLVSGATPTTHARVAAAITYLHAETVITAALDEWSGKGVPVAAGNLRQRIAQLRDIDSSVQATKALITARETVEAILRGAGVRHHLRTAAHWDAVVRVVRATPLMTRARLGRRLLAEAVRNLTALARHPAAAPETALLAAAISGQDAAAYTAARDQLAAARRDQRAEQQYRMLMSKLSAAHPELATRLCSTALHPHWPSRLAGLEAAWSWAAACAYHRLVQRMDSERDYEQALAQAELQLSTVTGRLAGKQALWHCLTRITPEQRQALQAYRSHVARYGKGHSSQKHRQSAAIRDAMKSAQAAVPAWVMPLTVVAETLPREPGTFDVVIVDEASQAGLDAIFLLWLAPRMIVVGDDKQCAPPPGSDLEDAAALRDRHLAALPPRLREGFEPGMNLYELLAARFPKVIRLSEHFRSMPEIIGWSSNLFYDRRLVPLRQFGADRLQPLKVVTIDDAVTEGSTDLRNRSEAEAIADTVQKLVDDPANSKMTIGVITLAQGNRQATLIENLIGERVDPAVARRHRIQVGQPPDFQGDERHIILLSMVVAPARNRARVPLTTRTHQRRFNVAVTRARDQLWLFTSVRPSDLKTDDLRHMLLTYMLHPPATLEPDSRHDDTTRDARRPPFESLFEQRVFLDLRSRGFDVLPHYAVGRHYLDLVVVGDRGRLAVECETPDKRATPEQLRERLYRERELRRAEWQLHRIRESQYLVDPANALEPLWQRLHDLQIEPRTLAPAAAEAVHWTPGVLSDDEDDS</sequence>
<feature type="domain" description="DNA2/NAM7 helicase-like C-terminal" evidence="8">
    <location>
        <begin position="1127"/>
        <end position="1309"/>
    </location>
</feature>
<evidence type="ECO:0000256" key="2">
    <source>
        <dbReference type="ARBA" id="ARBA00022741"/>
    </source>
</evidence>
<feature type="coiled-coil region" evidence="6">
    <location>
        <begin position="449"/>
        <end position="483"/>
    </location>
</feature>
<dbReference type="Gene3D" id="3.40.50.300">
    <property type="entry name" value="P-loop containing nucleotide triphosphate hydrolases"/>
    <property type="match status" value="3"/>
</dbReference>
<dbReference type="CDD" id="cd18808">
    <property type="entry name" value="SF1_C_Upf1"/>
    <property type="match status" value="1"/>
</dbReference>
<keyword evidence="2" id="KW-0547">Nucleotide-binding</keyword>
<feature type="domain" description="Restriction endonuclease type II-like" evidence="9">
    <location>
        <begin position="1358"/>
        <end position="1451"/>
    </location>
</feature>
<dbReference type="InterPro" id="IPR041677">
    <property type="entry name" value="DNA2/NAM7_AAA_11"/>
</dbReference>
<evidence type="ECO:0000259" key="7">
    <source>
        <dbReference type="Pfam" id="PF13086"/>
    </source>
</evidence>
<reference evidence="10 11" key="1">
    <citation type="submission" date="2020-08" db="EMBL/GenBank/DDBJ databases">
        <title>Sequencing the genomes of 1000 actinobacteria strains.</title>
        <authorList>
            <person name="Klenk H.-P."/>
        </authorList>
    </citation>
    <scope>NUCLEOTIDE SEQUENCE [LARGE SCALE GENOMIC DNA]</scope>
    <source>
        <strain evidence="10 11">DSM 45518</strain>
    </source>
</reference>
<evidence type="ECO:0000256" key="4">
    <source>
        <dbReference type="ARBA" id="ARBA00022806"/>
    </source>
</evidence>
<protein>
    <recommendedName>
        <fullName evidence="12">AAA domain-containing protein</fullName>
    </recommendedName>
</protein>
<comment type="similarity">
    <text evidence="1">Belongs to the DNA2/NAM7 helicase family.</text>
</comment>
<dbReference type="PANTHER" id="PTHR43788:SF8">
    <property type="entry name" value="DNA-BINDING PROTEIN SMUBP-2"/>
    <property type="match status" value="1"/>
</dbReference>
<keyword evidence="4" id="KW-0347">Helicase</keyword>
<dbReference type="GO" id="GO:0043139">
    <property type="term" value="F:5'-3' DNA helicase activity"/>
    <property type="evidence" value="ECO:0007669"/>
    <property type="project" value="TreeGrafter"/>
</dbReference>
<keyword evidence="6" id="KW-0175">Coiled coil</keyword>
<dbReference type="SUPFAM" id="SSF52540">
    <property type="entry name" value="P-loop containing nucleoside triphosphate hydrolases"/>
    <property type="match status" value="1"/>
</dbReference>
<evidence type="ECO:0000256" key="6">
    <source>
        <dbReference type="SAM" id="Coils"/>
    </source>
</evidence>
<dbReference type="InterPro" id="IPR041679">
    <property type="entry name" value="DNA2/NAM7-like_C"/>
</dbReference>
<dbReference type="InterPro" id="IPR050534">
    <property type="entry name" value="Coronavir_polyprotein_1ab"/>
</dbReference>
<organism evidence="10 11">
    <name type="scientific">Paractinoplanes abujensis</name>
    <dbReference type="NCBI Taxonomy" id="882441"/>
    <lineage>
        <taxon>Bacteria</taxon>
        <taxon>Bacillati</taxon>
        <taxon>Actinomycetota</taxon>
        <taxon>Actinomycetes</taxon>
        <taxon>Micromonosporales</taxon>
        <taxon>Micromonosporaceae</taxon>
        <taxon>Paractinoplanes</taxon>
    </lineage>
</organism>
<evidence type="ECO:0000256" key="1">
    <source>
        <dbReference type="ARBA" id="ARBA00007913"/>
    </source>
</evidence>
<dbReference type="GO" id="GO:0005524">
    <property type="term" value="F:ATP binding"/>
    <property type="evidence" value="ECO:0007669"/>
    <property type="project" value="UniProtKB-KW"/>
</dbReference>
<evidence type="ECO:0000313" key="11">
    <source>
        <dbReference type="Proteomes" id="UP000542742"/>
    </source>
</evidence>
<accession>A0A7W7G0F7</accession>
<dbReference type="PANTHER" id="PTHR43788">
    <property type="entry name" value="DNA2/NAM7 HELICASE FAMILY MEMBER"/>
    <property type="match status" value="1"/>
</dbReference>
<dbReference type="InterPro" id="IPR027417">
    <property type="entry name" value="P-loop_NTPase"/>
</dbReference>
<evidence type="ECO:0000256" key="5">
    <source>
        <dbReference type="ARBA" id="ARBA00022840"/>
    </source>
</evidence>
<dbReference type="Proteomes" id="UP000542742">
    <property type="component" value="Unassembled WGS sequence"/>
</dbReference>
<proteinExistence type="inferred from homology"/>
<evidence type="ECO:0008006" key="12">
    <source>
        <dbReference type="Google" id="ProtNLM"/>
    </source>
</evidence>
<evidence type="ECO:0000313" key="10">
    <source>
        <dbReference type="EMBL" id="MBB4691539.1"/>
    </source>
</evidence>
<dbReference type="RefSeq" id="WP_184950342.1">
    <property type="nucleotide sequence ID" value="NZ_BOMC01000006.1"/>
</dbReference>
<dbReference type="InterPro" id="IPR049468">
    <property type="entry name" value="Restrct_endonuc-II-like_dom"/>
</dbReference>
<keyword evidence="11" id="KW-1185">Reference proteome</keyword>
<dbReference type="Pfam" id="PF13087">
    <property type="entry name" value="AAA_12"/>
    <property type="match status" value="1"/>
</dbReference>
<dbReference type="Pfam" id="PF13086">
    <property type="entry name" value="AAA_11"/>
    <property type="match status" value="1"/>
</dbReference>
<keyword evidence="5" id="KW-0067">ATP-binding</keyword>
<keyword evidence="3" id="KW-0378">Hydrolase</keyword>
<dbReference type="GO" id="GO:0016787">
    <property type="term" value="F:hydrolase activity"/>
    <property type="evidence" value="ECO:0007669"/>
    <property type="project" value="UniProtKB-KW"/>
</dbReference>
<evidence type="ECO:0000259" key="9">
    <source>
        <dbReference type="Pfam" id="PF18741"/>
    </source>
</evidence>
<evidence type="ECO:0000259" key="8">
    <source>
        <dbReference type="Pfam" id="PF13087"/>
    </source>
</evidence>
<feature type="domain" description="DNA2/NAM7 helicase helicase" evidence="7">
    <location>
        <begin position="357"/>
        <end position="439"/>
    </location>
</feature>
<evidence type="ECO:0000256" key="3">
    <source>
        <dbReference type="ARBA" id="ARBA00022801"/>
    </source>
</evidence>
<name>A0A7W7G0F7_9ACTN</name>
<dbReference type="EMBL" id="JACHMF010000001">
    <property type="protein sequence ID" value="MBB4691539.1"/>
    <property type="molecule type" value="Genomic_DNA"/>
</dbReference>